<dbReference type="AlphaFoldDB" id="A0A1L4D019"/>
<evidence type="ECO:0000256" key="1">
    <source>
        <dbReference type="ARBA" id="ARBA00004496"/>
    </source>
</evidence>
<evidence type="ECO:0000313" key="20">
    <source>
        <dbReference type="Proteomes" id="UP000184731"/>
    </source>
</evidence>
<dbReference type="STRING" id="1915309.AXG55_06265"/>
<feature type="binding site" evidence="14">
    <location>
        <position position="313"/>
    </location>
    <ligand>
        <name>FAD</name>
        <dbReference type="ChEBI" id="CHEBI:57692"/>
    </ligand>
</feature>
<keyword evidence="7 14" id="KW-0274">FAD</keyword>
<evidence type="ECO:0000256" key="3">
    <source>
        <dbReference type="ARBA" id="ARBA00012608"/>
    </source>
</evidence>
<comment type="miscellaneous">
    <text evidence="16">The active site is a redox-active disulfide bond.</text>
</comment>
<dbReference type="EC" id="1.8.1.4" evidence="3 16"/>
<dbReference type="RefSeq" id="WP_148697268.1">
    <property type="nucleotide sequence ID" value="NZ_CP017834.1"/>
</dbReference>
<evidence type="ECO:0000256" key="13">
    <source>
        <dbReference type="PIRSR" id="PIRSR000350-2"/>
    </source>
</evidence>
<comment type="subcellular location">
    <subcellularLocation>
        <location evidence="1">Cytoplasm</location>
    </subcellularLocation>
</comment>
<dbReference type="GO" id="GO:0004148">
    <property type="term" value="F:dihydrolipoyl dehydrogenase (NADH) activity"/>
    <property type="evidence" value="ECO:0007669"/>
    <property type="project" value="UniProtKB-EC"/>
</dbReference>
<feature type="binding site" evidence="14">
    <location>
        <position position="206"/>
    </location>
    <ligand>
        <name>NAD(+)</name>
        <dbReference type="ChEBI" id="CHEBI:57540"/>
    </ligand>
</feature>
<sequence>MSTNFDLIVIGSGPAGYEGAIYASQLGMKVALIEKDPTLGGTCLNVGCIPAKSMLQSALMLDKAKKFASYGVKIAGSDNPELDFPQVNKRRDEIVKTMTNGVSFLMKKNKVEIIRGFGSISGKGQVDVTSDGKKTTYTCKNILVATGSRARHLPHIKVDGKSIVTSEEIWAWDKVPETMAVLGGGVIGCEFASAYGRYGSKVTIIEMADQICPTEDHETAAELTKALKKQNCEVLTSVKTKSVTAKGNKVEVVLEGENSPRVFEKVLLSVGRAPNVENIGLEKVGIKLNDRGFIDVDLKTYQTNIPGIYAVGDVIPTPQLAHTGSSEALYAVDIIAGKKRHPINYLTNPAAIYTYPEIASIGYTENQLKKAGRNYKSAKFPFTAIAKARIDDIADGFVKILIDPKYGEVLGVHIVNTKASEMIAEFALGNNLEMTIEDLAHTIHPHPTVSEIIKEAAHAVMGHPINM</sequence>
<dbReference type="InterPro" id="IPR050151">
    <property type="entry name" value="Class-I_Pyr_Nuc-Dis_Oxidored"/>
</dbReference>
<dbReference type="FunFam" id="3.30.390.30:FF:000001">
    <property type="entry name" value="Dihydrolipoyl dehydrogenase"/>
    <property type="match status" value="1"/>
</dbReference>
<comment type="similarity">
    <text evidence="2 16">Belongs to the class-I pyridine nucleotide-disulfide oxidoreductase family.</text>
</comment>
<feature type="binding site" evidence="14">
    <location>
        <position position="52"/>
    </location>
    <ligand>
        <name>FAD</name>
        <dbReference type="ChEBI" id="CHEBI:57692"/>
    </ligand>
</feature>
<dbReference type="OrthoDB" id="5288163at2"/>
<evidence type="ECO:0000256" key="16">
    <source>
        <dbReference type="RuleBase" id="RU003692"/>
    </source>
</evidence>
<dbReference type="SUPFAM" id="SSF55424">
    <property type="entry name" value="FAD/NAD-linked reductases, dimerisation (C-terminal) domain"/>
    <property type="match status" value="1"/>
</dbReference>
<keyword evidence="11 16" id="KW-0676">Redox-active center</keyword>
<evidence type="ECO:0000256" key="7">
    <source>
        <dbReference type="ARBA" id="ARBA00022827"/>
    </source>
</evidence>
<dbReference type="Gene3D" id="3.30.390.30">
    <property type="match status" value="1"/>
</dbReference>
<dbReference type="PANTHER" id="PTHR22912">
    <property type="entry name" value="DISULFIDE OXIDOREDUCTASE"/>
    <property type="match status" value="1"/>
</dbReference>
<evidence type="ECO:0000256" key="12">
    <source>
        <dbReference type="ARBA" id="ARBA00049187"/>
    </source>
</evidence>
<dbReference type="NCBIfam" id="TIGR01350">
    <property type="entry name" value="lipoamide_DH"/>
    <property type="match status" value="1"/>
</dbReference>
<feature type="binding site" evidence="14">
    <location>
        <position position="118"/>
    </location>
    <ligand>
        <name>FAD</name>
        <dbReference type="ChEBI" id="CHEBI:57692"/>
    </ligand>
</feature>
<dbReference type="SUPFAM" id="SSF51905">
    <property type="entry name" value="FAD/NAD(P)-binding domain"/>
    <property type="match status" value="1"/>
</dbReference>
<keyword evidence="14" id="KW-0547">Nucleotide-binding</keyword>
<evidence type="ECO:0000256" key="15">
    <source>
        <dbReference type="PIRSR" id="PIRSR000350-4"/>
    </source>
</evidence>
<keyword evidence="20" id="KW-1185">Reference proteome</keyword>
<evidence type="ECO:0000256" key="2">
    <source>
        <dbReference type="ARBA" id="ARBA00007532"/>
    </source>
</evidence>
<feature type="domain" description="Pyridine nucleotide-disulphide oxidoreductase dimerisation" evidence="17">
    <location>
        <begin position="349"/>
        <end position="457"/>
    </location>
</feature>
<evidence type="ECO:0000256" key="10">
    <source>
        <dbReference type="ARBA" id="ARBA00023157"/>
    </source>
</evidence>
<evidence type="ECO:0000256" key="6">
    <source>
        <dbReference type="ARBA" id="ARBA00022630"/>
    </source>
</evidence>
<comment type="catalytic activity">
    <reaction evidence="12 16">
        <text>N(6)-[(R)-dihydrolipoyl]-L-lysyl-[protein] + NAD(+) = N(6)-[(R)-lipoyl]-L-lysyl-[protein] + NADH + H(+)</text>
        <dbReference type="Rhea" id="RHEA:15045"/>
        <dbReference type="Rhea" id="RHEA-COMP:10474"/>
        <dbReference type="Rhea" id="RHEA-COMP:10475"/>
        <dbReference type="ChEBI" id="CHEBI:15378"/>
        <dbReference type="ChEBI" id="CHEBI:57540"/>
        <dbReference type="ChEBI" id="CHEBI:57945"/>
        <dbReference type="ChEBI" id="CHEBI:83099"/>
        <dbReference type="ChEBI" id="CHEBI:83100"/>
        <dbReference type="EC" id="1.8.1.4"/>
    </reaction>
</comment>
<dbReference type="Gene3D" id="3.50.50.60">
    <property type="entry name" value="FAD/NAD(P)-binding domain"/>
    <property type="match status" value="2"/>
</dbReference>
<feature type="disulfide bond" description="Redox-active" evidence="15">
    <location>
        <begin position="43"/>
        <end position="48"/>
    </location>
</feature>
<evidence type="ECO:0000259" key="17">
    <source>
        <dbReference type="Pfam" id="PF02852"/>
    </source>
</evidence>
<dbReference type="PANTHER" id="PTHR22912:SF217">
    <property type="entry name" value="DIHYDROLIPOYL DEHYDROGENASE"/>
    <property type="match status" value="1"/>
</dbReference>
<dbReference type="Pfam" id="PF02852">
    <property type="entry name" value="Pyr_redox_dim"/>
    <property type="match status" value="1"/>
</dbReference>
<feature type="binding site" evidence="14">
    <location>
        <begin position="183"/>
        <end position="190"/>
    </location>
    <ligand>
        <name>NAD(+)</name>
        <dbReference type="ChEBI" id="CHEBI:57540"/>
    </ligand>
</feature>
<dbReference type="PRINTS" id="PR00411">
    <property type="entry name" value="PNDRDTASEI"/>
</dbReference>
<keyword evidence="5" id="KW-0963">Cytoplasm</keyword>
<dbReference type="GO" id="GO:0005737">
    <property type="term" value="C:cytoplasm"/>
    <property type="evidence" value="ECO:0007669"/>
    <property type="project" value="UniProtKB-SubCell"/>
</dbReference>
<dbReference type="InterPro" id="IPR016156">
    <property type="entry name" value="FAD/NAD-linked_Rdtase_dimer_sf"/>
</dbReference>
<keyword evidence="6 16" id="KW-0285">Flavoprotein</keyword>
<evidence type="ECO:0000256" key="14">
    <source>
        <dbReference type="PIRSR" id="PIRSR000350-3"/>
    </source>
</evidence>
<comment type="cofactor">
    <cofactor evidence="14 16">
        <name>FAD</name>
        <dbReference type="ChEBI" id="CHEBI:57692"/>
    </cofactor>
    <text evidence="14 16">Binds 1 FAD per subunit.</text>
</comment>
<gene>
    <name evidence="19" type="ORF">AXG55_06265</name>
</gene>
<dbReference type="PIRSF" id="PIRSF000350">
    <property type="entry name" value="Mercury_reductase_MerA"/>
    <property type="match status" value="1"/>
</dbReference>
<protein>
    <recommendedName>
        <fullName evidence="4 16">Dihydrolipoyl dehydrogenase</fullName>
        <ecNumber evidence="3 16">1.8.1.4</ecNumber>
    </recommendedName>
</protein>
<keyword evidence="9 14" id="KW-0520">NAD</keyword>
<feature type="binding site" evidence="14">
    <location>
        <begin position="146"/>
        <end position="148"/>
    </location>
    <ligand>
        <name>FAD</name>
        <dbReference type="ChEBI" id="CHEBI:57692"/>
    </ligand>
</feature>
<dbReference type="GO" id="GO:0050660">
    <property type="term" value="F:flavin adenine dinucleotide binding"/>
    <property type="evidence" value="ECO:0007669"/>
    <property type="project" value="InterPro"/>
</dbReference>
<feature type="binding site" evidence="14">
    <location>
        <position position="271"/>
    </location>
    <ligand>
        <name>NAD(+)</name>
        <dbReference type="ChEBI" id="CHEBI:57540"/>
    </ligand>
</feature>
<name>A0A1L4D019_9BACT</name>
<evidence type="ECO:0000256" key="5">
    <source>
        <dbReference type="ARBA" id="ARBA00022490"/>
    </source>
</evidence>
<feature type="active site" description="Proton acceptor" evidence="13">
    <location>
        <position position="446"/>
    </location>
</feature>
<organism evidence="19 20">
    <name type="scientific">Silvanigrella aquatica</name>
    <dbReference type="NCBI Taxonomy" id="1915309"/>
    <lineage>
        <taxon>Bacteria</taxon>
        <taxon>Pseudomonadati</taxon>
        <taxon>Bdellovibrionota</taxon>
        <taxon>Oligoflexia</taxon>
        <taxon>Silvanigrellales</taxon>
        <taxon>Silvanigrellaceae</taxon>
        <taxon>Silvanigrella</taxon>
    </lineage>
</organism>
<dbReference type="InterPro" id="IPR001100">
    <property type="entry name" value="Pyr_nuc-diS_OxRdtase"/>
</dbReference>
<dbReference type="KEGG" id="saqi:AXG55_06265"/>
<evidence type="ECO:0000313" key="19">
    <source>
        <dbReference type="EMBL" id="APJ03530.1"/>
    </source>
</evidence>
<reference evidence="19 20" key="1">
    <citation type="submission" date="2016-10" db="EMBL/GenBank/DDBJ databases">
        <title>Silvanigrella aquatica sp. nov., isolated from a freshwater lake located in the Black Forest, Germany, description of Silvanigrellaceae fam. nov., Silvanigrellales ord. nov., reclassification of the order Bdellovibrionales in the class Oligoflexia, reclassification of the families Bacteriovoracaceae and Halobacteriovoraceae in the new order Bacteriovoracales ord. nov., and reclassification of the family Pseudobacteriovoracaceae in the order Oligoflexiales.</title>
        <authorList>
            <person name="Hahn M.W."/>
            <person name="Schmidt J."/>
            <person name="Koll U."/>
            <person name="Rohde M."/>
            <person name="Verbag S."/>
            <person name="Pitt A."/>
            <person name="Nakai R."/>
            <person name="Naganuma T."/>
            <person name="Lang E."/>
        </authorList>
    </citation>
    <scope>NUCLEOTIDE SEQUENCE [LARGE SCALE GENOMIC DNA]</scope>
    <source>
        <strain evidence="19 20">MWH-Nonnen-W8red</strain>
    </source>
</reference>
<evidence type="ECO:0000256" key="8">
    <source>
        <dbReference type="ARBA" id="ARBA00023002"/>
    </source>
</evidence>
<dbReference type="PROSITE" id="PS00076">
    <property type="entry name" value="PYRIDINE_REDOX_1"/>
    <property type="match status" value="1"/>
</dbReference>
<evidence type="ECO:0000256" key="11">
    <source>
        <dbReference type="ARBA" id="ARBA00023284"/>
    </source>
</evidence>
<dbReference type="InterPro" id="IPR036188">
    <property type="entry name" value="FAD/NAD-bd_sf"/>
</dbReference>
<evidence type="ECO:0000259" key="18">
    <source>
        <dbReference type="Pfam" id="PF07992"/>
    </source>
</evidence>
<dbReference type="InterPro" id="IPR023753">
    <property type="entry name" value="FAD/NAD-binding_dom"/>
</dbReference>
<accession>A0A1L4D019</accession>
<dbReference type="InterPro" id="IPR006258">
    <property type="entry name" value="Lipoamide_DH"/>
</dbReference>
<evidence type="ECO:0000256" key="4">
    <source>
        <dbReference type="ARBA" id="ARBA00016961"/>
    </source>
</evidence>
<dbReference type="PRINTS" id="PR00368">
    <property type="entry name" value="FADPNR"/>
</dbReference>
<dbReference type="InterPro" id="IPR012999">
    <property type="entry name" value="Pyr_OxRdtase_I_AS"/>
</dbReference>
<evidence type="ECO:0000256" key="9">
    <source>
        <dbReference type="ARBA" id="ARBA00023027"/>
    </source>
</evidence>
<proteinExistence type="inferred from homology"/>
<dbReference type="InterPro" id="IPR004099">
    <property type="entry name" value="Pyr_nucl-diS_OxRdtase_dimer"/>
</dbReference>
<dbReference type="GO" id="GO:0006103">
    <property type="term" value="P:2-oxoglutarate metabolic process"/>
    <property type="evidence" value="ECO:0007669"/>
    <property type="project" value="TreeGrafter"/>
</dbReference>
<dbReference type="EMBL" id="CP017834">
    <property type="protein sequence ID" value="APJ03530.1"/>
    <property type="molecule type" value="Genomic_DNA"/>
</dbReference>
<dbReference type="Proteomes" id="UP000184731">
    <property type="component" value="Chromosome"/>
</dbReference>
<keyword evidence="10" id="KW-1015">Disulfide bond</keyword>
<dbReference type="Pfam" id="PF07992">
    <property type="entry name" value="Pyr_redox_2"/>
    <property type="match status" value="1"/>
</dbReference>
<feature type="domain" description="FAD/NAD(P)-binding" evidence="18">
    <location>
        <begin position="5"/>
        <end position="328"/>
    </location>
</feature>
<keyword evidence="8 16" id="KW-0560">Oxidoreductase</keyword>